<keyword evidence="1" id="KW-0812">Transmembrane</keyword>
<keyword evidence="3" id="KW-1185">Reference proteome</keyword>
<dbReference type="AlphaFoldDB" id="A0A1M6MDZ6"/>
<evidence type="ECO:0000256" key="1">
    <source>
        <dbReference type="SAM" id="Phobius"/>
    </source>
</evidence>
<dbReference type="Proteomes" id="UP000184082">
    <property type="component" value="Unassembled WGS sequence"/>
</dbReference>
<organism evidence="2 3">
    <name type="scientific">Caminicella sporogenes DSM 14501</name>
    <dbReference type="NCBI Taxonomy" id="1121266"/>
    <lineage>
        <taxon>Bacteria</taxon>
        <taxon>Bacillati</taxon>
        <taxon>Bacillota</taxon>
        <taxon>Clostridia</taxon>
        <taxon>Peptostreptococcales</taxon>
        <taxon>Caminicellaceae</taxon>
        <taxon>Caminicella</taxon>
    </lineage>
</organism>
<proteinExistence type="predicted"/>
<dbReference type="SUPFAM" id="SSF82171">
    <property type="entry name" value="DPP6 N-terminal domain-like"/>
    <property type="match status" value="1"/>
</dbReference>
<dbReference type="RefSeq" id="WP_072965814.1">
    <property type="nucleotide sequence ID" value="NZ_FRAJ01000004.1"/>
</dbReference>
<accession>A0A1M6MDZ6</accession>
<reference evidence="2 3" key="1">
    <citation type="submission" date="2016-11" db="EMBL/GenBank/DDBJ databases">
        <authorList>
            <person name="Jaros S."/>
            <person name="Januszkiewicz K."/>
            <person name="Wedrychowicz H."/>
        </authorList>
    </citation>
    <scope>NUCLEOTIDE SEQUENCE [LARGE SCALE GENOMIC DNA]</scope>
    <source>
        <strain evidence="2 3">DSM 14501</strain>
    </source>
</reference>
<keyword evidence="1" id="KW-1133">Transmembrane helix</keyword>
<feature type="transmembrane region" description="Helical" evidence="1">
    <location>
        <begin position="7"/>
        <end position="25"/>
    </location>
</feature>
<keyword evidence="1" id="KW-0472">Membrane</keyword>
<dbReference type="STRING" id="1121266.SAMN02745883_00504"/>
<name>A0A1M6MDZ6_9FIRM</name>
<dbReference type="EMBL" id="FRAJ01000004">
    <property type="protein sequence ID" value="SHJ81722.1"/>
    <property type="molecule type" value="Genomic_DNA"/>
</dbReference>
<evidence type="ECO:0000313" key="3">
    <source>
        <dbReference type="Proteomes" id="UP000184082"/>
    </source>
</evidence>
<evidence type="ECO:0000313" key="2">
    <source>
        <dbReference type="EMBL" id="SHJ81722.1"/>
    </source>
</evidence>
<sequence length="491" mass="57883">MFKKYTVLSVIFIVVFMYLVGTVLFDSDIEVVSIDNHDSLKNNIKIKEDNHYIEFVSDIEKLSEVRWIEDKSIVFSEQNDKENTNNYKFDYLNKKIIKINSFDGAELCKNLNGDIKFLKKIDDKQMFVYLKSKVNNGLFILKNNKELVKILGDMIYNDKLLFKISSNNKKIAFFDRKENAIKVLNLNNKKIIKLDYEADKNLLENFTKSLQFSYDAGYLIVSYIDVKNISKSTFSVFGADSGKLYADEIMGLSPVWANKNLLIAFIYADNNAKLYKKDDTYKVMGNRVGIFNLKTRKIKYLDSIKREEIIAPFSWAKDDKFLYYLVRNVFTKEGFYKLFCYDRFNKQVYIYGDYFKGENLECFPDMNIINNNLVVKGKVKGENYLKIINLQNRKFENIYEVQEFLTDCIKNYSHIKSIYKSLNDGTLFYVKNNLLYLYDDNLKYLIYRSRGFITHIIESPSKEEILVISKVNDKYEFAVLNLKDCKKYLKI</sequence>
<protein>
    <submittedName>
        <fullName evidence="2">Uncharacterized protein</fullName>
    </submittedName>
</protein>
<gene>
    <name evidence="2" type="ORF">SAMN02745883_00504</name>
</gene>